<evidence type="ECO:0000313" key="2">
    <source>
        <dbReference type="Proteomes" id="UP000321331"/>
    </source>
</evidence>
<name>A0A5C6T2I8_FUSOC</name>
<sequence length="122" mass="13882">MFRFSYFRPTRQHMMGKISYTQDRSPSVKSWTILDFGTRLVLCVLQISLGRLMCDAQQRQQLVTRVTNCALGESVCKTGGLRSMIIASNSCSSTQTNLRDFIDELQLTCHQVRATPETELNN</sequence>
<dbReference type="EMBL" id="VMNF01000007">
    <property type="protein sequence ID" value="TXC04926.1"/>
    <property type="molecule type" value="Genomic_DNA"/>
</dbReference>
<comment type="caution">
    <text evidence="1">The sequence shown here is derived from an EMBL/GenBank/DDBJ whole genome shotgun (WGS) entry which is preliminary data.</text>
</comment>
<evidence type="ECO:0000313" key="1">
    <source>
        <dbReference type="EMBL" id="TXC04926.1"/>
    </source>
</evidence>
<accession>A0A5C6T2I8</accession>
<protein>
    <submittedName>
        <fullName evidence="1">Uncharacterized protein</fullName>
    </submittedName>
</protein>
<organism evidence="1 2">
    <name type="scientific">Fusarium oxysporum f. sp. cubense</name>
    <dbReference type="NCBI Taxonomy" id="61366"/>
    <lineage>
        <taxon>Eukaryota</taxon>
        <taxon>Fungi</taxon>
        <taxon>Dikarya</taxon>
        <taxon>Ascomycota</taxon>
        <taxon>Pezizomycotina</taxon>
        <taxon>Sordariomycetes</taxon>
        <taxon>Hypocreomycetidae</taxon>
        <taxon>Hypocreales</taxon>
        <taxon>Nectriaceae</taxon>
        <taxon>Fusarium</taxon>
        <taxon>Fusarium oxysporum species complex</taxon>
    </lineage>
</organism>
<reference evidence="1 2" key="1">
    <citation type="submission" date="2019-07" db="EMBL/GenBank/DDBJ databases">
        <title>The First High-Quality Draft Genome Sequence of the Causal Agent of the Current Panama Disease Epidemic.</title>
        <authorList>
            <person name="Warmington R.J."/>
            <person name="Kay W."/>
            <person name="Jeffries A."/>
            <person name="Bebber D."/>
            <person name="Moore K."/>
            <person name="Studholme D.J."/>
        </authorList>
    </citation>
    <scope>NUCLEOTIDE SEQUENCE [LARGE SCALE GENOMIC DNA]</scope>
    <source>
        <strain evidence="1 2">TR4</strain>
    </source>
</reference>
<dbReference type="Proteomes" id="UP000321331">
    <property type="component" value="Unassembled WGS sequence"/>
</dbReference>
<gene>
    <name evidence="1" type="ORF">FocTR4_00001237</name>
</gene>
<dbReference type="AlphaFoldDB" id="A0A5C6T2I8"/>
<proteinExistence type="predicted"/>